<comment type="catalytic activity">
    <reaction evidence="7 8">
        <text>an N-acyl-L-alpha-aminoacyl-tRNA + H2O = an N-acyl-L-amino acid + a tRNA + H(+)</text>
        <dbReference type="Rhea" id="RHEA:54448"/>
        <dbReference type="Rhea" id="RHEA-COMP:10123"/>
        <dbReference type="Rhea" id="RHEA-COMP:13883"/>
        <dbReference type="ChEBI" id="CHEBI:15377"/>
        <dbReference type="ChEBI" id="CHEBI:15378"/>
        <dbReference type="ChEBI" id="CHEBI:59874"/>
        <dbReference type="ChEBI" id="CHEBI:78442"/>
        <dbReference type="ChEBI" id="CHEBI:138191"/>
        <dbReference type="EC" id="3.1.1.29"/>
    </reaction>
</comment>
<dbReference type="AlphaFoldDB" id="A0A1Y6CTU9"/>
<dbReference type="PROSITE" id="PS01195">
    <property type="entry name" value="PEPT_TRNA_HYDROL_1"/>
    <property type="match status" value="1"/>
</dbReference>
<dbReference type="EMBL" id="FXAM01000001">
    <property type="protein sequence ID" value="SMF94079.1"/>
    <property type="molecule type" value="Genomic_DNA"/>
</dbReference>
<keyword evidence="7" id="KW-0963">Cytoplasm</keyword>
<dbReference type="GO" id="GO:0006515">
    <property type="term" value="P:protein quality control for misfolded or incompletely synthesized proteins"/>
    <property type="evidence" value="ECO:0007669"/>
    <property type="project" value="UniProtKB-UniRule"/>
</dbReference>
<feature type="binding site" evidence="7">
    <location>
        <position position="69"/>
    </location>
    <ligand>
        <name>tRNA</name>
        <dbReference type="ChEBI" id="CHEBI:17843"/>
    </ligand>
</feature>
<feature type="binding site" evidence="7">
    <location>
        <position position="18"/>
    </location>
    <ligand>
        <name>tRNA</name>
        <dbReference type="ChEBI" id="CHEBI:17843"/>
    </ligand>
</feature>
<dbReference type="GO" id="GO:0000049">
    <property type="term" value="F:tRNA binding"/>
    <property type="evidence" value="ECO:0007669"/>
    <property type="project" value="UniProtKB-UniRule"/>
</dbReference>
<dbReference type="PANTHER" id="PTHR17224">
    <property type="entry name" value="PEPTIDYL-TRNA HYDROLASE"/>
    <property type="match status" value="1"/>
</dbReference>
<dbReference type="PROSITE" id="PS01196">
    <property type="entry name" value="PEPT_TRNA_HYDROL_2"/>
    <property type="match status" value="1"/>
</dbReference>
<dbReference type="FunFam" id="3.40.50.1470:FF:000001">
    <property type="entry name" value="Peptidyl-tRNA hydrolase"/>
    <property type="match status" value="1"/>
</dbReference>
<dbReference type="OrthoDB" id="9800507at2"/>
<evidence type="ECO:0000313" key="11">
    <source>
        <dbReference type="Proteomes" id="UP000192923"/>
    </source>
</evidence>
<feature type="site" description="Discriminates between blocked and unblocked aminoacyl-tRNA" evidence="7">
    <location>
        <position position="13"/>
    </location>
</feature>
<gene>
    <name evidence="7" type="primary">pth</name>
    <name evidence="10" type="ORF">SAMN02949497_1382</name>
</gene>
<comment type="function">
    <text evidence="7">Catalyzes the release of premature peptidyl moieties from peptidyl-tRNA molecules trapped in stalled 50S ribosomal subunits, and thus maintains levels of free tRNAs and 50S ribosomes.</text>
</comment>
<name>A0A1Y6CTU9_9GAMM</name>
<dbReference type="EC" id="3.1.1.29" evidence="1 7"/>
<dbReference type="InterPro" id="IPR036416">
    <property type="entry name" value="Pept_tRNA_hydro_sf"/>
</dbReference>
<dbReference type="SUPFAM" id="SSF53178">
    <property type="entry name" value="Peptidyl-tRNA hydrolase-like"/>
    <property type="match status" value="1"/>
</dbReference>
<evidence type="ECO:0000256" key="2">
    <source>
        <dbReference type="ARBA" id="ARBA00022555"/>
    </source>
</evidence>
<comment type="function">
    <text evidence="7">Hydrolyzes ribosome-free peptidyl-tRNAs (with 1 or more amino acids incorporated), which drop off the ribosome during protein synthesis, or as a result of ribosome stalling.</text>
</comment>
<keyword evidence="4 7" id="KW-0694">RNA-binding</keyword>
<dbReference type="RefSeq" id="WP_085211147.1">
    <property type="nucleotide sequence ID" value="NZ_FXAM01000001.1"/>
</dbReference>
<dbReference type="NCBIfam" id="TIGR00447">
    <property type="entry name" value="pth"/>
    <property type="match status" value="1"/>
</dbReference>
<comment type="similarity">
    <text evidence="5 7 9">Belongs to the PTH family.</text>
</comment>
<dbReference type="PANTHER" id="PTHR17224:SF1">
    <property type="entry name" value="PEPTIDYL-TRNA HYDROLASE"/>
    <property type="match status" value="1"/>
</dbReference>
<evidence type="ECO:0000256" key="8">
    <source>
        <dbReference type="RuleBase" id="RU000673"/>
    </source>
</evidence>
<evidence type="ECO:0000256" key="5">
    <source>
        <dbReference type="ARBA" id="ARBA00038063"/>
    </source>
</evidence>
<keyword evidence="3 7" id="KW-0378">Hydrolase</keyword>
<organism evidence="10 11">
    <name type="scientific">Methylomagnum ishizawai</name>
    <dbReference type="NCBI Taxonomy" id="1760988"/>
    <lineage>
        <taxon>Bacteria</taxon>
        <taxon>Pseudomonadati</taxon>
        <taxon>Pseudomonadota</taxon>
        <taxon>Gammaproteobacteria</taxon>
        <taxon>Methylococcales</taxon>
        <taxon>Methylococcaceae</taxon>
        <taxon>Methylomagnum</taxon>
    </lineage>
</organism>
<proteinExistence type="inferred from homology"/>
<dbReference type="GO" id="GO:0072344">
    <property type="term" value="P:rescue of stalled ribosome"/>
    <property type="evidence" value="ECO:0007669"/>
    <property type="project" value="UniProtKB-UniRule"/>
</dbReference>
<evidence type="ECO:0000256" key="9">
    <source>
        <dbReference type="RuleBase" id="RU004320"/>
    </source>
</evidence>
<evidence type="ECO:0000256" key="7">
    <source>
        <dbReference type="HAMAP-Rule" id="MF_00083"/>
    </source>
</evidence>
<feature type="active site" description="Proton acceptor" evidence="7">
    <location>
        <position position="23"/>
    </location>
</feature>
<dbReference type="GO" id="GO:0004045">
    <property type="term" value="F:peptidyl-tRNA hydrolase activity"/>
    <property type="evidence" value="ECO:0007669"/>
    <property type="project" value="UniProtKB-UniRule"/>
</dbReference>
<dbReference type="Gene3D" id="3.40.50.1470">
    <property type="entry name" value="Peptidyl-tRNA hydrolase"/>
    <property type="match status" value="1"/>
</dbReference>
<dbReference type="STRING" id="1760988.SAMN02949497_1382"/>
<protein>
    <recommendedName>
        <fullName evidence="6 7">Peptidyl-tRNA hydrolase</fullName>
        <shortName evidence="7">Pth</shortName>
        <ecNumber evidence="1 7">3.1.1.29</ecNumber>
    </recommendedName>
</protein>
<dbReference type="InterPro" id="IPR001328">
    <property type="entry name" value="Pept_tRNA_hydro"/>
</dbReference>
<dbReference type="Proteomes" id="UP000192923">
    <property type="component" value="Unassembled WGS sequence"/>
</dbReference>
<evidence type="ECO:0000256" key="6">
    <source>
        <dbReference type="ARBA" id="ARBA00050038"/>
    </source>
</evidence>
<feature type="site" description="Stabilizes the basic form of H active site to accept a proton" evidence="7">
    <location>
        <position position="96"/>
    </location>
</feature>
<sequence>MPANFKLLVGLGNPTAQYEKTRHNAGFWFLDAIAARYRLGFREESRFHGLTAKLELAGDTLWLLKPTTYMNRSGLAVGAMAKYFKVEPAQILVAHDELDLPPGVVRLKRGGGHGGHNGLRDILAHLGTPDYYRLRFGIGHPGDRDAVVPYVLGAPSRAEAGLIEEAISNVADSVPELIAGNLAALMNRLHSEPKKKT</sequence>
<evidence type="ECO:0000256" key="1">
    <source>
        <dbReference type="ARBA" id="ARBA00013260"/>
    </source>
</evidence>
<feature type="binding site" evidence="7">
    <location>
        <position position="71"/>
    </location>
    <ligand>
        <name>tRNA</name>
        <dbReference type="ChEBI" id="CHEBI:17843"/>
    </ligand>
</feature>
<dbReference type="HAMAP" id="MF_00083">
    <property type="entry name" value="Pept_tRNA_hydro_bact"/>
    <property type="match status" value="1"/>
</dbReference>
<dbReference type="InterPro" id="IPR018171">
    <property type="entry name" value="Pept_tRNA_hydro_CS"/>
</dbReference>
<reference evidence="10 11" key="1">
    <citation type="submission" date="2016-12" db="EMBL/GenBank/DDBJ databases">
        <authorList>
            <person name="Song W.-J."/>
            <person name="Kurnit D.M."/>
        </authorList>
    </citation>
    <scope>NUCLEOTIDE SEQUENCE [LARGE SCALE GENOMIC DNA]</scope>
    <source>
        <strain evidence="10 11">175</strain>
    </source>
</reference>
<accession>A0A1Y6CTU9</accession>
<evidence type="ECO:0000256" key="4">
    <source>
        <dbReference type="ARBA" id="ARBA00022884"/>
    </source>
</evidence>
<keyword evidence="2 7" id="KW-0820">tRNA-binding</keyword>
<comment type="subunit">
    <text evidence="7">Monomer.</text>
</comment>
<keyword evidence="11" id="KW-1185">Reference proteome</keyword>
<evidence type="ECO:0000256" key="3">
    <source>
        <dbReference type="ARBA" id="ARBA00022801"/>
    </source>
</evidence>
<evidence type="ECO:0000313" key="10">
    <source>
        <dbReference type="EMBL" id="SMF94079.1"/>
    </source>
</evidence>
<dbReference type="Pfam" id="PF01195">
    <property type="entry name" value="Pept_tRNA_hydro"/>
    <property type="match status" value="1"/>
</dbReference>
<dbReference type="GO" id="GO:0005737">
    <property type="term" value="C:cytoplasm"/>
    <property type="evidence" value="ECO:0007669"/>
    <property type="project" value="UniProtKB-SubCell"/>
</dbReference>
<feature type="binding site" evidence="7">
    <location>
        <position position="117"/>
    </location>
    <ligand>
        <name>tRNA</name>
        <dbReference type="ChEBI" id="CHEBI:17843"/>
    </ligand>
</feature>
<dbReference type="CDD" id="cd00462">
    <property type="entry name" value="PTH"/>
    <property type="match status" value="1"/>
</dbReference>
<comment type="subcellular location">
    <subcellularLocation>
        <location evidence="7">Cytoplasm</location>
    </subcellularLocation>
</comment>